<proteinExistence type="predicted"/>
<reference evidence="6" key="1">
    <citation type="journal article" date="2019" name="Int. J. Syst. Evol. Microbiol.">
        <title>The Global Catalogue of Microorganisms (GCM) 10K type strain sequencing project: providing services to taxonomists for standard genome sequencing and annotation.</title>
        <authorList>
            <consortium name="The Broad Institute Genomics Platform"/>
            <consortium name="The Broad Institute Genome Sequencing Center for Infectious Disease"/>
            <person name="Wu L."/>
            <person name="Ma J."/>
        </authorList>
    </citation>
    <scope>NUCLEOTIDE SEQUENCE [LARGE SCALE GENOMIC DNA]</scope>
    <source>
        <strain evidence="6">DFY41</strain>
    </source>
</reference>
<dbReference type="Pfam" id="PF01580">
    <property type="entry name" value="FtsK_SpoIIIE"/>
    <property type="match status" value="1"/>
</dbReference>
<evidence type="ECO:0000313" key="5">
    <source>
        <dbReference type="EMBL" id="MFC5175596.1"/>
    </source>
</evidence>
<gene>
    <name evidence="5" type="ORF">ACFPGP_02865</name>
</gene>
<keyword evidence="1 3" id="KW-0547">Nucleotide-binding</keyword>
<dbReference type="PANTHER" id="PTHR22683">
    <property type="entry name" value="SPORULATION PROTEIN RELATED"/>
    <property type="match status" value="1"/>
</dbReference>
<dbReference type="EMBL" id="JBHSKD010000003">
    <property type="protein sequence ID" value="MFC5175596.1"/>
    <property type="molecule type" value="Genomic_DNA"/>
</dbReference>
<dbReference type="SUPFAM" id="SSF52540">
    <property type="entry name" value="P-loop containing nucleoside triphosphate hydrolases"/>
    <property type="match status" value="1"/>
</dbReference>
<protein>
    <submittedName>
        <fullName evidence="5">FtsK/SpoIIIE domain-containing protein</fullName>
    </submittedName>
</protein>
<name>A0ABW0BEC6_9ACTN</name>
<evidence type="ECO:0000256" key="1">
    <source>
        <dbReference type="ARBA" id="ARBA00022741"/>
    </source>
</evidence>
<dbReference type="Proteomes" id="UP001596087">
    <property type="component" value="Unassembled WGS sequence"/>
</dbReference>
<feature type="domain" description="FtsK" evidence="4">
    <location>
        <begin position="78"/>
        <end position="273"/>
    </location>
</feature>
<evidence type="ECO:0000256" key="2">
    <source>
        <dbReference type="ARBA" id="ARBA00022840"/>
    </source>
</evidence>
<dbReference type="InterPro" id="IPR050206">
    <property type="entry name" value="FtsK/SpoIIIE/SftA"/>
</dbReference>
<keyword evidence="2 3" id="KW-0067">ATP-binding</keyword>
<dbReference type="InterPro" id="IPR027417">
    <property type="entry name" value="P-loop_NTPase"/>
</dbReference>
<accession>A0ABW0BEC6</accession>
<dbReference type="RefSeq" id="WP_378586607.1">
    <property type="nucleotide sequence ID" value="NZ_JBHSKD010000003.1"/>
</dbReference>
<dbReference type="PANTHER" id="PTHR22683:SF41">
    <property type="entry name" value="DNA TRANSLOCASE FTSK"/>
    <property type="match status" value="1"/>
</dbReference>
<dbReference type="PROSITE" id="PS50901">
    <property type="entry name" value="FTSK"/>
    <property type="match status" value="1"/>
</dbReference>
<feature type="binding site" evidence="3">
    <location>
        <begin position="109"/>
        <end position="116"/>
    </location>
    <ligand>
        <name>ATP</name>
        <dbReference type="ChEBI" id="CHEBI:30616"/>
    </ligand>
</feature>
<organism evidence="5 6">
    <name type="scientific">Nocardioides taihuensis</name>
    <dbReference type="NCBI Taxonomy" id="1835606"/>
    <lineage>
        <taxon>Bacteria</taxon>
        <taxon>Bacillati</taxon>
        <taxon>Actinomycetota</taxon>
        <taxon>Actinomycetes</taxon>
        <taxon>Propionibacteriales</taxon>
        <taxon>Nocardioidaceae</taxon>
        <taxon>Nocardioides</taxon>
    </lineage>
</organism>
<evidence type="ECO:0000256" key="3">
    <source>
        <dbReference type="PROSITE-ProRule" id="PRU00289"/>
    </source>
</evidence>
<dbReference type="Gene3D" id="3.40.50.300">
    <property type="entry name" value="P-loop containing nucleotide triphosphate hydrolases"/>
    <property type="match status" value="1"/>
</dbReference>
<sequence length="357" mass="38108">MSGEVPVVVGARASFPFVTLRLRLSLGQTLHDFDQAAEAVRSAFGVERLRVDPAGPREVELTFTVCDQLTTPFSAVVGDPSSIHDVMVGRREDGGEWRLAVGPHTLVAGSSGSGKGSVFWSMAFGLAPQVRAGRVLLHGVDLKGGMEILMGKGLFTSVATSAADAVALLEDLAERMRERSQELAGHARTHQQTPESPLHVVMIDELAALTAYCPERDLQRRADLAINLLCSQGRAPGFVLFACLQDPRKEVIPSRGLFTQMVGLRLKDASETAMVLGDFALASGALCHRIGREAPGTGYVVPEEGGHPIRVRAGYATDDAIRETAEAYATSTTWSIPPLAPAADSSRARRARTSEGL</sequence>
<comment type="caution">
    <text evidence="5">The sequence shown here is derived from an EMBL/GenBank/DDBJ whole genome shotgun (WGS) entry which is preliminary data.</text>
</comment>
<dbReference type="InterPro" id="IPR002543">
    <property type="entry name" value="FtsK_dom"/>
</dbReference>
<keyword evidence="6" id="KW-1185">Reference proteome</keyword>
<evidence type="ECO:0000313" key="6">
    <source>
        <dbReference type="Proteomes" id="UP001596087"/>
    </source>
</evidence>
<evidence type="ECO:0000259" key="4">
    <source>
        <dbReference type="PROSITE" id="PS50901"/>
    </source>
</evidence>